<proteinExistence type="predicted"/>
<name>A0A0A8Y1Y6_ARUDO</name>
<reference evidence="1" key="2">
    <citation type="journal article" date="2015" name="Data Brief">
        <title>Shoot transcriptome of the giant reed, Arundo donax.</title>
        <authorList>
            <person name="Barrero R.A."/>
            <person name="Guerrero F.D."/>
            <person name="Moolhuijzen P."/>
            <person name="Goolsby J.A."/>
            <person name="Tidwell J."/>
            <person name="Bellgard S.E."/>
            <person name="Bellgard M.I."/>
        </authorList>
    </citation>
    <scope>NUCLEOTIDE SEQUENCE</scope>
    <source>
        <tissue evidence="1">Shoot tissue taken approximately 20 cm above the soil surface</tissue>
    </source>
</reference>
<accession>A0A0A8Y1Y6</accession>
<dbReference type="AlphaFoldDB" id="A0A0A8Y1Y6"/>
<sequence>MASYPGNNQSGQPRQEQNSLKVNQVKIVICLPVFGTLSTG</sequence>
<reference evidence="1" key="1">
    <citation type="submission" date="2014-09" db="EMBL/GenBank/DDBJ databases">
        <authorList>
            <person name="Magalhaes I.L.F."/>
            <person name="Oliveira U."/>
            <person name="Santos F.R."/>
            <person name="Vidigal T.H.D.A."/>
            <person name="Brescovit A.D."/>
            <person name="Santos A.J."/>
        </authorList>
    </citation>
    <scope>NUCLEOTIDE SEQUENCE</scope>
    <source>
        <tissue evidence="1">Shoot tissue taken approximately 20 cm above the soil surface</tissue>
    </source>
</reference>
<organism evidence="1">
    <name type="scientific">Arundo donax</name>
    <name type="common">Giant reed</name>
    <name type="synonym">Donax arundinaceus</name>
    <dbReference type="NCBI Taxonomy" id="35708"/>
    <lineage>
        <taxon>Eukaryota</taxon>
        <taxon>Viridiplantae</taxon>
        <taxon>Streptophyta</taxon>
        <taxon>Embryophyta</taxon>
        <taxon>Tracheophyta</taxon>
        <taxon>Spermatophyta</taxon>
        <taxon>Magnoliopsida</taxon>
        <taxon>Liliopsida</taxon>
        <taxon>Poales</taxon>
        <taxon>Poaceae</taxon>
        <taxon>PACMAD clade</taxon>
        <taxon>Arundinoideae</taxon>
        <taxon>Arundineae</taxon>
        <taxon>Arundo</taxon>
    </lineage>
</organism>
<dbReference type="EMBL" id="GBRH01277744">
    <property type="protein sequence ID" value="JAD20151.1"/>
    <property type="molecule type" value="Transcribed_RNA"/>
</dbReference>
<protein>
    <submittedName>
        <fullName evidence="1">Uncharacterized protein</fullName>
    </submittedName>
</protein>
<evidence type="ECO:0000313" key="1">
    <source>
        <dbReference type="EMBL" id="JAD20151.1"/>
    </source>
</evidence>